<dbReference type="EC" id="2.3.1.225" evidence="8"/>
<evidence type="ECO:0000256" key="1">
    <source>
        <dbReference type="ARBA" id="ARBA00004141"/>
    </source>
</evidence>
<gene>
    <name evidence="11" type="ORF">MARPO_0107s0005</name>
</gene>
<feature type="transmembrane region" description="Helical" evidence="8">
    <location>
        <begin position="12"/>
        <end position="36"/>
    </location>
</feature>
<feature type="compositionally biased region" description="Basic and acidic residues" evidence="9">
    <location>
        <begin position="485"/>
        <end position="498"/>
    </location>
</feature>
<evidence type="ECO:0000259" key="10">
    <source>
        <dbReference type="Pfam" id="PF01529"/>
    </source>
</evidence>
<dbReference type="GO" id="GO:0005783">
    <property type="term" value="C:endoplasmic reticulum"/>
    <property type="evidence" value="ECO:0000318"/>
    <property type="project" value="GO_Central"/>
</dbReference>
<dbReference type="PROSITE" id="PS50216">
    <property type="entry name" value="DHHC"/>
    <property type="match status" value="1"/>
</dbReference>
<proteinExistence type="inferred from homology"/>
<evidence type="ECO:0000256" key="7">
    <source>
        <dbReference type="ARBA" id="ARBA00023315"/>
    </source>
</evidence>
<accession>A0A2R6WCZ8</accession>
<dbReference type="PANTHER" id="PTHR22883">
    <property type="entry name" value="ZINC FINGER DHHC DOMAIN CONTAINING PROTEIN"/>
    <property type="match status" value="1"/>
</dbReference>
<dbReference type="Proteomes" id="UP000244005">
    <property type="component" value="Unassembled WGS sequence"/>
</dbReference>
<evidence type="ECO:0000256" key="5">
    <source>
        <dbReference type="ARBA" id="ARBA00022989"/>
    </source>
</evidence>
<name>A0A2R6WCZ8_MARPO</name>
<dbReference type="AlphaFoldDB" id="A0A2R6WCZ8"/>
<comment type="subcellular location">
    <subcellularLocation>
        <location evidence="1">Membrane</location>
        <topology evidence="1">Multi-pass membrane protein</topology>
    </subcellularLocation>
</comment>
<feature type="transmembrane region" description="Helical" evidence="8">
    <location>
        <begin position="215"/>
        <end position="241"/>
    </location>
</feature>
<comment type="domain">
    <text evidence="8">The DHHC domain is required for palmitoyltransferase activity.</text>
</comment>
<evidence type="ECO:0000256" key="8">
    <source>
        <dbReference type="RuleBase" id="RU079119"/>
    </source>
</evidence>
<evidence type="ECO:0000313" key="12">
    <source>
        <dbReference type="Proteomes" id="UP000244005"/>
    </source>
</evidence>
<dbReference type="InterPro" id="IPR001594">
    <property type="entry name" value="Palmitoyltrfase_DHHC"/>
</dbReference>
<dbReference type="OrthoDB" id="9909019at2759"/>
<dbReference type="Pfam" id="PF01529">
    <property type="entry name" value="DHHC"/>
    <property type="match status" value="1"/>
</dbReference>
<dbReference type="GO" id="GO:0005794">
    <property type="term" value="C:Golgi apparatus"/>
    <property type="evidence" value="ECO:0000318"/>
    <property type="project" value="GO_Central"/>
</dbReference>
<feature type="domain" description="Palmitoyltransferase DHHC" evidence="10">
    <location>
        <begin position="167"/>
        <end position="303"/>
    </location>
</feature>
<comment type="catalytic activity">
    <reaction evidence="8">
        <text>L-cysteinyl-[protein] + hexadecanoyl-CoA = S-hexadecanoyl-L-cysteinyl-[protein] + CoA</text>
        <dbReference type="Rhea" id="RHEA:36683"/>
        <dbReference type="Rhea" id="RHEA-COMP:10131"/>
        <dbReference type="Rhea" id="RHEA-COMP:11032"/>
        <dbReference type="ChEBI" id="CHEBI:29950"/>
        <dbReference type="ChEBI" id="CHEBI:57287"/>
        <dbReference type="ChEBI" id="CHEBI:57379"/>
        <dbReference type="ChEBI" id="CHEBI:74151"/>
        <dbReference type="EC" id="2.3.1.225"/>
    </reaction>
</comment>
<keyword evidence="7 8" id="KW-0012">Acyltransferase</keyword>
<reference evidence="12" key="1">
    <citation type="journal article" date="2017" name="Cell">
        <title>Insights into land plant evolution garnered from the Marchantia polymorpha genome.</title>
        <authorList>
            <person name="Bowman J.L."/>
            <person name="Kohchi T."/>
            <person name="Yamato K.T."/>
            <person name="Jenkins J."/>
            <person name="Shu S."/>
            <person name="Ishizaki K."/>
            <person name="Yamaoka S."/>
            <person name="Nishihama R."/>
            <person name="Nakamura Y."/>
            <person name="Berger F."/>
            <person name="Adam C."/>
            <person name="Aki S.S."/>
            <person name="Althoff F."/>
            <person name="Araki T."/>
            <person name="Arteaga-Vazquez M.A."/>
            <person name="Balasubrmanian S."/>
            <person name="Barry K."/>
            <person name="Bauer D."/>
            <person name="Boehm C.R."/>
            <person name="Briginshaw L."/>
            <person name="Caballero-Perez J."/>
            <person name="Catarino B."/>
            <person name="Chen F."/>
            <person name="Chiyoda S."/>
            <person name="Chovatia M."/>
            <person name="Davies K.M."/>
            <person name="Delmans M."/>
            <person name="Demura T."/>
            <person name="Dierschke T."/>
            <person name="Dolan L."/>
            <person name="Dorantes-Acosta A.E."/>
            <person name="Eklund D.M."/>
            <person name="Florent S.N."/>
            <person name="Flores-Sandoval E."/>
            <person name="Fujiyama A."/>
            <person name="Fukuzawa H."/>
            <person name="Galik B."/>
            <person name="Grimanelli D."/>
            <person name="Grimwood J."/>
            <person name="Grossniklaus U."/>
            <person name="Hamada T."/>
            <person name="Haseloff J."/>
            <person name="Hetherington A.J."/>
            <person name="Higo A."/>
            <person name="Hirakawa Y."/>
            <person name="Hundley H.N."/>
            <person name="Ikeda Y."/>
            <person name="Inoue K."/>
            <person name="Inoue S.I."/>
            <person name="Ishida S."/>
            <person name="Jia Q."/>
            <person name="Kakita M."/>
            <person name="Kanazawa T."/>
            <person name="Kawai Y."/>
            <person name="Kawashima T."/>
            <person name="Kennedy M."/>
            <person name="Kinose K."/>
            <person name="Kinoshita T."/>
            <person name="Kohara Y."/>
            <person name="Koide E."/>
            <person name="Komatsu K."/>
            <person name="Kopischke S."/>
            <person name="Kubo M."/>
            <person name="Kyozuka J."/>
            <person name="Lagercrantz U."/>
            <person name="Lin S.S."/>
            <person name="Lindquist E."/>
            <person name="Lipzen A.M."/>
            <person name="Lu C.W."/>
            <person name="De Luna E."/>
            <person name="Martienssen R.A."/>
            <person name="Minamino N."/>
            <person name="Mizutani M."/>
            <person name="Mizutani M."/>
            <person name="Mochizuki N."/>
            <person name="Monte I."/>
            <person name="Mosher R."/>
            <person name="Nagasaki H."/>
            <person name="Nakagami H."/>
            <person name="Naramoto S."/>
            <person name="Nishitani K."/>
            <person name="Ohtani M."/>
            <person name="Okamoto T."/>
            <person name="Okumura M."/>
            <person name="Phillips J."/>
            <person name="Pollak B."/>
            <person name="Reinders A."/>
            <person name="Rovekamp M."/>
            <person name="Sano R."/>
            <person name="Sawa S."/>
            <person name="Schmid M.W."/>
            <person name="Shirakawa M."/>
            <person name="Solano R."/>
            <person name="Spunde A."/>
            <person name="Suetsugu N."/>
            <person name="Sugano S."/>
            <person name="Sugiyama A."/>
            <person name="Sun R."/>
            <person name="Suzuki Y."/>
            <person name="Takenaka M."/>
            <person name="Takezawa D."/>
            <person name="Tomogane H."/>
            <person name="Tsuzuki M."/>
            <person name="Ueda T."/>
            <person name="Umeda M."/>
            <person name="Ward J.M."/>
            <person name="Watanabe Y."/>
            <person name="Yazaki K."/>
            <person name="Yokoyama R."/>
            <person name="Yoshitake Y."/>
            <person name="Yotsui I."/>
            <person name="Zachgo S."/>
            <person name="Schmutz J."/>
        </authorList>
    </citation>
    <scope>NUCLEOTIDE SEQUENCE [LARGE SCALE GENOMIC DNA]</scope>
    <source>
        <strain evidence="12">Tak-1</strain>
    </source>
</reference>
<keyword evidence="3 8" id="KW-0808">Transferase</keyword>
<dbReference type="GO" id="GO:0016020">
    <property type="term" value="C:membrane"/>
    <property type="evidence" value="ECO:0007669"/>
    <property type="project" value="UniProtKB-SubCell"/>
</dbReference>
<comment type="similarity">
    <text evidence="2 8">Belongs to the DHHC palmitoyltransferase family.</text>
</comment>
<evidence type="ECO:0000256" key="9">
    <source>
        <dbReference type="SAM" id="MobiDB-lite"/>
    </source>
</evidence>
<evidence type="ECO:0000256" key="4">
    <source>
        <dbReference type="ARBA" id="ARBA00022692"/>
    </source>
</evidence>
<feature type="compositionally biased region" description="Polar residues" evidence="9">
    <location>
        <begin position="684"/>
        <end position="705"/>
    </location>
</feature>
<feature type="region of interest" description="Disordered" evidence="9">
    <location>
        <begin position="484"/>
        <end position="518"/>
    </location>
</feature>
<feature type="region of interest" description="Disordered" evidence="9">
    <location>
        <begin position="643"/>
        <end position="666"/>
    </location>
</feature>
<dbReference type="PANTHER" id="PTHR22883:SF265">
    <property type="entry name" value="PROTEIN S-ACYLTRANSFERASE 22-RELATED"/>
    <property type="match status" value="1"/>
</dbReference>
<feature type="transmembrane region" description="Helical" evidence="8">
    <location>
        <begin position="43"/>
        <end position="61"/>
    </location>
</feature>
<evidence type="ECO:0000256" key="3">
    <source>
        <dbReference type="ARBA" id="ARBA00022679"/>
    </source>
</evidence>
<dbReference type="GO" id="GO:0019706">
    <property type="term" value="F:protein-cysteine S-palmitoyltransferase activity"/>
    <property type="evidence" value="ECO:0000318"/>
    <property type="project" value="GO_Central"/>
</dbReference>
<keyword evidence="4 8" id="KW-0812">Transmembrane</keyword>
<evidence type="ECO:0000313" key="11">
    <source>
        <dbReference type="EMBL" id="PTQ31729.1"/>
    </source>
</evidence>
<evidence type="ECO:0000256" key="2">
    <source>
        <dbReference type="ARBA" id="ARBA00008574"/>
    </source>
</evidence>
<feature type="transmembrane region" description="Helical" evidence="8">
    <location>
        <begin position="262"/>
        <end position="292"/>
    </location>
</feature>
<dbReference type="GO" id="GO:0006612">
    <property type="term" value="P:protein targeting to membrane"/>
    <property type="evidence" value="ECO:0000318"/>
    <property type="project" value="GO_Central"/>
</dbReference>
<keyword evidence="6 8" id="KW-0472">Membrane</keyword>
<sequence length="784" mass="85852">MRHHGWQLPYHPLQIVAVAVFSALAFSFYVFFVPFLGSNVLKFHVVAGFSPLVLAVVTLYIRCAAIDPADSGIRRARLRAAAARKSESSAEILLRDRQGTSLEEDVSRSLQIFQTPGMSRWEVAAKKLGRYACVPAVVLWRCTPGTGLLRSLFLGNQSEPEKYIAEEELLFCSLCEAEIFKHSKHCRACDKCVDGFDHHCRWLNNCIGKKNYKTFVAVMVASLLMLITQWSIGIFVLVRCFRDKHKFDEEIVEKLGSSFSRVPFVVVVTLCTFLAMLATLPLTQLLFFHLILIKKGITTYDYIVAIREQDTQEAPGETHLARSLSSSPASSTATAVSNASSIGALQRAVWCTPPRMFVENQSHMKSEVVVQYATSLRGASLRVPSLVELESGSISSKPVKDSAAGQQRRPVGLSPWKLARLSTKDASKAAVRAREKSSILRPVKYIEGSTITETEDSSFEHSAEIATTSSGHKVGWRMENPLAVSRERPGLGHDRDRPTSFGTDYSSGRPGDSSEEKTNQAIIPLHSESRSPFRSRSCNNITSFAGPASAAESPDILGSPDLGSVDTQFYHNANQERSWLYRATSDGYEASGGESADDTSDQGRRLSQAWSKLKLNPSFISRGDIQSASIKWRSGLEDIAASWSNASQPDSRASSGTRSNGSRVEANILKHVNLDWPGVREKVSTSTEGSNNSSPSHYESPQRTSPDIQCAVDAKYINHLEKPNLKESGSVFHDAPYSGSSPKLNTGKRGLSSAKRLKESILAYKRGLSASSSSTGPALLSTSP</sequence>
<feature type="region of interest" description="Disordered" evidence="9">
    <location>
        <begin position="682"/>
        <end position="705"/>
    </location>
</feature>
<feature type="region of interest" description="Disordered" evidence="9">
    <location>
        <begin position="727"/>
        <end position="752"/>
    </location>
</feature>
<evidence type="ECO:0000256" key="6">
    <source>
        <dbReference type="ARBA" id="ARBA00023136"/>
    </source>
</evidence>
<dbReference type="Gramene" id="Mp1g28880.1">
    <property type="protein sequence ID" value="Mp1g28880.1.cds"/>
    <property type="gene ID" value="Mp1g28880"/>
</dbReference>
<feature type="compositionally biased region" description="Polar residues" evidence="9">
    <location>
        <begin position="643"/>
        <end position="662"/>
    </location>
</feature>
<dbReference type="InterPro" id="IPR039859">
    <property type="entry name" value="PFA4/ZDH16/20/ERF2-like"/>
</dbReference>
<keyword evidence="12" id="KW-1185">Reference proteome</keyword>
<protein>
    <recommendedName>
        <fullName evidence="8">S-acyltransferase</fullName>
        <ecNumber evidence="8">2.3.1.225</ecNumber>
    </recommendedName>
    <alternativeName>
        <fullName evidence="8">Palmitoyltransferase</fullName>
    </alternativeName>
</protein>
<dbReference type="EMBL" id="KZ772779">
    <property type="protein sequence ID" value="PTQ31729.1"/>
    <property type="molecule type" value="Genomic_DNA"/>
</dbReference>
<keyword evidence="5 8" id="KW-1133">Transmembrane helix</keyword>
<organism evidence="11 12">
    <name type="scientific">Marchantia polymorpha</name>
    <name type="common">Common liverwort</name>
    <name type="synonym">Marchantia aquatica</name>
    <dbReference type="NCBI Taxonomy" id="3197"/>
    <lineage>
        <taxon>Eukaryota</taxon>
        <taxon>Viridiplantae</taxon>
        <taxon>Streptophyta</taxon>
        <taxon>Embryophyta</taxon>
        <taxon>Marchantiophyta</taxon>
        <taxon>Marchantiopsida</taxon>
        <taxon>Marchantiidae</taxon>
        <taxon>Marchantiales</taxon>
        <taxon>Marchantiaceae</taxon>
        <taxon>Marchantia</taxon>
    </lineage>
</organism>